<gene>
    <name evidence="1" type="ORF">MSG28_004143</name>
</gene>
<accession>A0ACC0KIY0</accession>
<organism evidence="1 2">
    <name type="scientific">Choristoneura fumiferana</name>
    <name type="common">Spruce budworm moth</name>
    <name type="synonym">Archips fumiferana</name>
    <dbReference type="NCBI Taxonomy" id="7141"/>
    <lineage>
        <taxon>Eukaryota</taxon>
        <taxon>Metazoa</taxon>
        <taxon>Ecdysozoa</taxon>
        <taxon>Arthropoda</taxon>
        <taxon>Hexapoda</taxon>
        <taxon>Insecta</taxon>
        <taxon>Pterygota</taxon>
        <taxon>Neoptera</taxon>
        <taxon>Endopterygota</taxon>
        <taxon>Lepidoptera</taxon>
        <taxon>Glossata</taxon>
        <taxon>Ditrysia</taxon>
        <taxon>Tortricoidea</taxon>
        <taxon>Tortricidae</taxon>
        <taxon>Tortricinae</taxon>
        <taxon>Choristoneura</taxon>
    </lineage>
</organism>
<sequence>MFSRNNLLTVFDVYDQAIMSGYQSKAMSITTRGIGLSTCNLCFMSANTTNINPPIYAMYRVFLGLVEAKLASIKQWYYFVKELCYVYDYRVEPYLLEIPLAVALVPEPIKRIIDAVDVINYNDVQYIPVVAAQVYDEGKLVPRPENILLSNLRAVVVALSTKDTPTKYRTAFREYCPIPGAIWDNGDLLMNANEIIPEDYDLEGGLLNDMWALSAYLIRLRKEFPNIAKGPISEISPKLSAGTKASKAALVSRDMSWGKIRACLRNIEEPLEEYFKRCNPQVSSACSGEFNVIDKVVVSTHECLEGQAALLGEYPNEKMLNQNPVLNLYSLRHKNKDLSNIVIEKQPADINVYIEQHSLARHRNVVDQYYEARKTWKTSKIGSYLFKNIDRKKFEQHDNKEHFYNVMIWKHWDWLKHRHSNPLNECSVQNCRFSGDPDFEAADAVVVHLQKGLIPHVVTRDPNQIWIFLTDESPKHTFTLAKKHVTDENLISLVPYWKAKQYDVLVAILVSNCIKSRMKFIQELNEYINVDIHGACATNKVTRNRCRQYLTEKGFNHAYGKGAIPVILGPPIEDCDKLLPPNSFLHVDNYESLEHLAWDMIAISENKTRLLSYHAWRNDFKIVNEHGYFGNKSFHLCRLCEALNYNDRTPKVYKQDDIRLFLDPQLLCKETK</sequence>
<protein>
    <submittedName>
        <fullName evidence="1">Uncharacterized protein</fullName>
    </submittedName>
</protein>
<dbReference type="Proteomes" id="UP001064048">
    <property type="component" value="Chromosome 6"/>
</dbReference>
<evidence type="ECO:0000313" key="1">
    <source>
        <dbReference type="EMBL" id="KAI8436006.1"/>
    </source>
</evidence>
<proteinExistence type="predicted"/>
<keyword evidence="2" id="KW-1185">Reference proteome</keyword>
<name>A0ACC0KIY0_CHOFU</name>
<reference evidence="1 2" key="1">
    <citation type="journal article" date="2022" name="Genome Biol. Evol.">
        <title>The Spruce Budworm Genome: Reconstructing the Evolutionary History of Antifreeze Proteins.</title>
        <authorList>
            <person name="Beliveau C."/>
            <person name="Gagne P."/>
            <person name="Picq S."/>
            <person name="Vernygora O."/>
            <person name="Keeling C.I."/>
            <person name="Pinkney K."/>
            <person name="Doucet D."/>
            <person name="Wen F."/>
            <person name="Johnston J.S."/>
            <person name="Maaroufi H."/>
            <person name="Boyle B."/>
            <person name="Laroche J."/>
            <person name="Dewar K."/>
            <person name="Juretic N."/>
            <person name="Blackburn G."/>
            <person name="Nisole A."/>
            <person name="Brunet B."/>
            <person name="Brandao M."/>
            <person name="Lumley L."/>
            <person name="Duan J."/>
            <person name="Quan G."/>
            <person name="Lucarotti C.J."/>
            <person name="Roe A.D."/>
            <person name="Sperling F.A.H."/>
            <person name="Levesque R.C."/>
            <person name="Cusson M."/>
        </authorList>
    </citation>
    <scope>NUCLEOTIDE SEQUENCE [LARGE SCALE GENOMIC DNA]</scope>
    <source>
        <strain evidence="1">Glfc:IPQL:Cfum</strain>
    </source>
</reference>
<comment type="caution">
    <text evidence="1">The sequence shown here is derived from an EMBL/GenBank/DDBJ whole genome shotgun (WGS) entry which is preliminary data.</text>
</comment>
<evidence type="ECO:0000313" key="2">
    <source>
        <dbReference type="Proteomes" id="UP001064048"/>
    </source>
</evidence>
<dbReference type="EMBL" id="CM046106">
    <property type="protein sequence ID" value="KAI8436006.1"/>
    <property type="molecule type" value="Genomic_DNA"/>
</dbReference>